<dbReference type="Gramene" id="Pp3c14_14628V3.1">
    <property type="protein sequence ID" value="PAC:32963104.CDS.1"/>
    <property type="gene ID" value="Pp3c14_14628"/>
</dbReference>
<keyword evidence="3" id="KW-1185">Reference proteome</keyword>
<reference evidence="2" key="3">
    <citation type="submission" date="2020-12" db="UniProtKB">
        <authorList>
            <consortium name="EnsemblPlants"/>
        </authorList>
    </citation>
    <scope>IDENTIFICATION</scope>
</reference>
<protein>
    <submittedName>
        <fullName evidence="1 2">Uncharacterized protein</fullName>
    </submittedName>
</protein>
<organism evidence="1">
    <name type="scientific">Physcomitrium patens</name>
    <name type="common">Spreading-leaved earth moss</name>
    <name type="synonym">Physcomitrella patens</name>
    <dbReference type="NCBI Taxonomy" id="3218"/>
    <lineage>
        <taxon>Eukaryota</taxon>
        <taxon>Viridiplantae</taxon>
        <taxon>Streptophyta</taxon>
        <taxon>Embryophyta</taxon>
        <taxon>Bryophyta</taxon>
        <taxon>Bryophytina</taxon>
        <taxon>Bryopsida</taxon>
        <taxon>Funariidae</taxon>
        <taxon>Funariales</taxon>
        <taxon>Funariaceae</taxon>
        <taxon>Physcomitrium</taxon>
    </lineage>
</organism>
<dbReference type="AlphaFoldDB" id="A0A2K1JHU7"/>
<dbReference type="Proteomes" id="UP000006727">
    <property type="component" value="Chromosome 14"/>
</dbReference>
<name>A0A2K1JHU7_PHYPA</name>
<evidence type="ECO:0000313" key="1">
    <source>
        <dbReference type="EMBL" id="PNR41124.1"/>
    </source>
</evidence>
<dbReference type="EnsemblPlants" id="Pp3c14_14628V3.1">
    <property type="protein sequence ID" value="PAC:32963104.CDS.1"/>
    <property type="gene ID" value="Pp3c14_14628"/>
</dbReference>
<dbReference type="InParanoid" id="A0A2K1JHU7"/>
<evidence type="ECO:0000313" key="2">
    <source>
        <dbReference type="EnsemblPlants" id="PAC:32963104.CDS.1"/>
    </source>
</evidence>
<accession>A0A2K1JHU7</accession>
<reference evidence="1 3" key="1">
    <citation type="journal article" date="2008" name="Science">
        <title>The Physcomitrella genome reveals evolutionary insights into the conquest of land by plants.</title>
        <authorList>
            <person name="Rensing S."/>
            <person name="Lang D."/>
            <person name="Zimmer A."/>
            <person name="Terry A."/>
            <person name="Salamov A."/>
            <person name="Shapiro H."/>
            <person name="Nishiyama T."/>
            <person name="Perroud P.-F."/>
            <person name="Lindquist E."/>
            <person name="Kamisugi Y."/>
            <person name="Tanahashi T."/>
            <person name="Sakakibara K."/>
            <person name="Fujita T."/>
            <person name="Oishi K."/>
            <person name="Shin-I T."/>
            <person name="Kuroki Y."/>
            <person name="Toyoda A."/>
            <person name="Suzuki Y."/>
            <person name="Hashimoto A."/>
            <person name="Yamaguchi K."/>
            <person name="Sugano A."/>
            <person name="Kohara Y."/>
            <person name="Fujiyama A."/>
            <person name="Anterola A."/>
            <person name="Aoki S."/>
            <person name="Ashton N."/>
            <person name="Barbazuk W.B."/>
            <person name="Barker E."/>
            <person name="Bennetzen J."/>
            <person name="Bezanilla M."/>
            <person name="Blankenship R."/>
            <person name="Cho S.H."/>
            <person name="Dutcher S."/>
            <person name="Estelle M."/>
            <person name="Fawcett J.A."/>
            <person name="Gundlach H."/>
            <person name="Hanada K."/>
            <person name="Heyl A."/>
            <person name="Hicks K.A."/>
            <person name="Hugh J."/>
            <person name="Lohr M."/>
            <person name="Mayer K."/>
            <person name="Melkozernov A."/>
            <person name="Murata T."/>
            <person name="Nelson D."/>
            <person name="Pils B."/>
            <person name="Prigge M."/>
            <person name="Reiss B."/>
            <person name="Renner T."/>
            <person name="Rombauts S."/>
            <person name="Rushton P."/>
            <person name="Sanderfoot A."/>
            <person name="Schween G."/>
            <person name="Shiu S.-H."/>
            <person name="Stueber K."/>
            <person name="Theodoulou F.L."/>
            <person name="Tu H."/>
            <person name="Van de Peer Y."/>
            <person name="Verrier P.J."/>
            <person name="Waters E."/>
            <person name="Wood A."/>
            <person name="Yang L."/>
            <person name="Cove D."/>
            <person name="Cuming A."/>
            <person name="Hasebe M."/>
            <person name="Lucas S."/>
            <person name="Mishler D.B."/>
            <person name="Reski R."/>
            <person name="Grigoriev I."/>
            <person name="Quatrano R.S."/>
            <person name="Boore J.L."/>
        </authorList>
    </citation>
    <scope>NUCLEOTIDE SEQUENCE [LARGE SCALE GENOMIC DNA]</scope>
    <source>
        <strain evidence="2 3">cv. Gransden 2004</strain>
    </source>
</reference>
<evidence type="ECO:0000313" key="3">
    <source>
        <dbReference type="Proteomes" id="UP000006727"/>
    </source>
</evidence>
<gene>
    <name evidence="1" type="ORF">PHYPA_018527</name>
</gene>
<proteinExistence type="predicted"/>
<dbReference type="EMBL" id="ABEU02000014">
    <property type="protein sequence ID" value="PNR41124.1"/>
    <property type="molecule type" value="Genomic_DNA"/>
</dbReference>
<reference evidence="1 3" key="2">
    <citation type="journal article" date="2018" name="Plant J.">
        <title>The Physcomitrella patens chromosome-scale assembly reveals moss genome structure and evolution.</title>
        <authorList>
            <person name="Lang D."/>
            <person name="Ullrich K.K."/>
            <person name="Murat F."/>
            <person name="Fuchs J."/>
            <person name="Jenkins J."/>
            <person name="Haas F.B."/>
            <person name="Piednoel M."/>
            <person name="Gundlach H."/>
            <person name="Van Bel M."/>
            <person name="Meyberg R."/>
            <person name="Vives C."/>
            <person name="Morata J."/>
            <person name="Symeonidi A."/>
            <person name="Hiss M."/>
            <person name="Muchero W."/>
            <person name="Kamisugi Y."/>
            <person name="Saleh O."/>
            <person name="Blanc G."/>
            <person name="Decker E.L."/>
            <person name="van Gessel N."/>
            <person name="Grimwood J."/>
            <person name="Hayes R.D."/>
            <person name="Graham S.W."/>
            <person name="Gunter L.E."/>
            <person name="McDaniel S.F."/>
            <person name="Hoernstein S.N.W."/>
            <person name="Larsson A."/>
            <person name="Li F.W."/>
            <person name="Perroud P.F."/>
            <person name="Phillips J."/>
            <person name="Ranjan P."/>
            <person name="Rokshar D.S."/>
            <person name="Rothfels C.J."/>
            <person name="Schneider L."/>
            <person name="Shu S."/>
            <person name="Stevenson D.W."/>
            <person name="Thummler F."/>
            <person name="Tillich M."/>
            <person name="Villarreal Aguilar J.C."/>
            <person name="Widiez T."/>
            <person name="Wong G.K."/>
            <person name="Wymore A."/>
            <person name="Zhang Y."/>
            <person name="Zimmer A.D."/>
            <person name="Quatrano R.S."/>
            <person name="Mayer K.F.X."/>
            <person name="Goodstein D."/>
            <person name="Casacuberta J.M."/>
            <person name="Vandepoele K."/>
            <person name="Reski R."/>
            <person name="Cuming A.C."/>
            <person name="Tuskan G.A."/>
            <person name="Maumus F."/>
            <person name="Salse J."/>
            <person name="Schmutz J."/>
            <person name="Rensing S.A."/>
        </authorList>
    </citation>
    <scope>NUCLEOTIDE SEQUENCE [LARGE SCALE GENOMIC DNA]</scope>
    <source>
        <strain evidence="2 3">cv. Gransden 2004</strain>
    </source>
</reference>
<sequence length="92" mass="10188">MRCRAGLSLTALKNSCDILSPRAFHQTLDLIRLPSNFHSSILEIASRHFSACSCLTRTSGRSCNSCCTVVNSARAIVLEWRLSFAILVQNVF</sequence>